<accession>A0A1B7VVE3</accession>
<proteinExistence type="predicted"/>
<dbReference type="AlphaFoldDB" id="A0A1B7VVE3"/>
<name>A0A1B7VVE3_APHFL</name>
<dbReference type="EMBL" id="LJOY01000041">
    <property type="protein sequence ID" value="OBQ24942.1"/>
    <property type="molecule type" value="Genomic_DNA"/>
</dbReference>
<dbReference type="Proteomes" id="UP000092382">
    <property type="component" value="Unassembled WGS sequence"/>
</dbReference>
<sequence>MGHTFLLEPGRWVIQGNWLERNSPPITLKGLTLVIWNRDNWFSMATKIVFPNGERPDISLQYRGRLHKGERQYTFLLQHNSLGQIEGEGWISPDTIVQRYWVLGDNSADVRSLQRRSGFETLHRLNDDQYYLITGVLSGHFLDSTIEANLERQPR</sequence>
<evidence type="ECO:0000313" key="2">
    <source>
        <dbReference type="Proteomes" id="UP000092382"/>
    </source>
</evidence>
<dbReference type="PATRIC" id="fig|1710894.3.peg.453"/>
<comment type="caution">
    <text evidence="1">The sequence shown here is derived from an EMBL/GenBank/DDBJ whole genome shotgun (WGS) entry which is preliminary data.</text>
</comment>
<dbReference type="STRING" id="1803587.GCA_001593825_02187"/>
<evidence type="ECO:0000313" key="1">
    <source>
        <dbReference type="EMBL" id="OBQ24942.1"/>
    </source>
</evidence>
<gene>
    <name evidence="1" type="ORF">AN481_12845</name>
</gene>
<reference evidence="1 2" key="1">
    <citation type="submission" date="2015-09" db="EMBL/GenBank/DDBJ databases">
        <title>Whole genome shotgun sequence assembly of Aphanizomenon flos-aquae UKL13.</title>
        <authorList>
            <person name="Driscoll C."/>
        </authorList>
    </citation>
    <scope>NUCLEOTIDE SEQUENCE [LARGE SCALE GENOMIC DNA]</scope>
    <source>
        <strain evidence="1">MDT13</strain>
    </source>
</reference>
<organism evidence="1 2">
    <name type="scientific">Aphanizomenon flos-aquae LD13</name>
    <dbReference type="NCBI Taxonomy" id="1710894"/>
    <lineage>
        <taxon>Bacteria</taxon>
        <taxon>Bacillati</taxon>
        <taxon>Cyanobacteriota</taxon>
        <taxon>Cyanophyceae</taxon>
        <taxon>Nostocales</taxon>
        <taxon>Aphanizomenonaceae</taxon>
        <taxon>Aphanizomenon</taxon>
    </lineage>
</organism>
<protein>
    <submittedName>
        <fullName evidence="1">Uncharacterized protein</fullName>
    </submittedName>
</protein>